<dbReference type="EMBL" id="BJLH01000016">
    <property type="protein sequence ID" value="GEA62030.1"/>
    <property type="molecule type" value="Genomic_DNA"/>
</dbReference>
<dbReference type="AlphaFoldDB" id="A0A4Y3ITG5"/>
<protein>
    <submittedName>
        <fullName evidence="1">Uncharacterized protein</fullName>
    </submittedName>
</protein>
<comment type="caution">
    <text evidence="1">The sequence shown here is derived from an EMBL/GenBank/DDBJ whole genome shotgun (WGS) entry which is preliminary data.</text>
</comment>
<keyword evidence="2" id="KW-1185">Reference proteome</keyword>
<proteinExistence type="predicted"/>
<reference evidence="1 2" key="1">
    <citation type="submission" date="2019-06" db="EMBL/GenBank/DDBJ databases">
        <title>Whole genome shotgun sequence of Vibrio comitans NBRC 102076.</title>
        <authorList>
            <person name="Hosoyama A."/>
            <person name="Uohara A."/>
            <person name="Ohji S."/>
            <person name="Ichikawa N."/>
        </authorList>
    </citation>
    <scope>NUCLEOTIDE SEQUENCE [LARGE SCALE GENOMIC DNA]</scope>
    <source>
        <strain evidence="1 2">NBRC 102076</strain>
    </source>
</reference>
<organism evidence="1 2">
    <name type="scientific">Vibrio comitans NBRC 102076</name>
    <dbReference type="NCBI Taxonomy" id="1219078"/>
    <lineage>
        <taxon>Bacteria</taxon>
        <taxon>Pseudomonadati</taxon>
        <taxon>Pseudomonadota</taxon>
        <taxon>Gammaproteobacteria</taxon>
        <taxon>Vibrionales</taxon>
        <taxon>Vibrionaceae</taxon>
        <taxon>Vibrio</taxon>
    </lineage>
</organism>
<evidence type="ECO:0000313" key="2">
    <source>
        <dbReference type="Proteomes" id="UP000318242"/>
    </source>
</evidence>
<name>A0A4Y3ITG5_9VIBR</name>
<gene>
    <name evidence="1" type="ORF">VCO01S_32230</name>
</gene>
<dbReference type="Proteomes" id="UP000318242">
    <property type="component" value="Unassembled WGS sequence"/>
</dbReference>
<evidence type="ECO:0000313" key="1">
    <source>
        <dbReference type="EMBL" id="GEA62030.1"/>
    </source>
</evidence>
<accession>A0A4Y3ITG5</accession>
<sequence length="61" mass="7252">MFSSSYRTSKSSNLINTANIDHSNTIFKFGSREKLEVRHTGFRFQFTEVQNNHRKCDLRLR</sequence>